<reference evidence="8 9" key="1">
    <citation type="journal article" date="2018" name="Pathog. Dis.">
        <title>Whole-genome sequencing based characterization of antimicrobial resistance in Enterococcus.</title>
        <authorList>
            <person name="Tyson G."/>
        </authorList>
    </citation>
    <scope>NUCLEOTIDE SEQUENCE [LARGE SCALE GENOMIC DNA]</scope>
    <source>
        <strain evidence="8 9">CVM N55263</strain>
    </source>
</reference>
<evidence type="ECO:0000313" key="9">
    <source>
        <dbReference type="Proteomes" id="UP000237934"/>
    </source>
</evidence>
<dbReference type="GO" id="GO:0005524">
    <property type="term" value="F:ATP binding"/>
    <property type="evidence" value="ECO:0007669"/>
    <property type="project" value="UniProtKB-KW"/>
</dbReference>
<dbReference type="Pfam" id="PF00874">
    <property type="entry name" value="PRD"/>
    <property type="match status" value="1"/>
</dbReference>
<gene>
    <name evidence="8" type="ORF">CUS89_03640</name>
</gene>
<dbReference type="CDD" id="cd00009">
    <property type="entry name" value="AAA"/>
    <property type="match status" value="1"/>
</dbReference>
<feature type="domain" description="PRD" evidence="7">
    <location>
        <begin position="807"/>
        <end position="906"/>
    </location>
</feature>
<dbReference type="PROSITE" id="PS51096">
    <property type="entry name" value="PTS_EIIA_TYPE_4"/>
    <property type="match status" value="1"/>
</dbReference>
<dbReference type="InterPro" id="IPR011608">
    <property type="entry name" value="PRD"/>
</dbReference>
<evidence type="ECO:0000256" key="4">
    <source>
        <dbReference type="ARBA" id="ARBA00023125"/>
    </source>
</evidence>
<dbReference type="Pfam" id="PF00158">
    <property type="entry name" value="Sigma54_activat"/>
    <property type="match status" value="1"/>
</dbReference>
<protein>
    <submittedName>
        <fullName evidence="8">Uncharacterized protein</fullName>
    </submittedName>
</protein>
<dbReference type="EMBL" id="PUAP01000011">
    <property type="protein sequence ID" value="PQF24654.1"/>
    <property type="molecule type" value="Genomic_DNA"/>
</dbReference>
<organism evidence="8 9">
    <name type="scientific">Enterococcus mundtii</name>
    <dbReference type="NCBI Taxonomy" id="53346"/>
    <lineage>
        <taxon>Bacteria</taxon>
        <taxon>Bacillati</taxon>
        <taxon>Bacillota</taxon>
        <taxon>Bacilli</taxon>
        <taxon>Lactobacillales</taxon>
        <taxon>Enterococcaceae</taxon>
        <taxon>Enterococcus</taxon>
    </lineage>
</organism>
<dbReference type="RefSeq" id="WP_104871082.1">
    <property type="nucleotide sequence ID" value="NZ_PUAP01000011.1"/>
</dbReference>
<evidence type="ECO:0000259" key="7">
    <source>
        <dbReference type="PROSITE" id="PS51372"/>
    </source>
</evidence>
<evidence type="ECO:0000259" key="5">
    <source>
        <dbReference type="PROSITE" id="PS50045"/>
    </source>
</evidence>
<dbReference type="InterPro" id="IPR025943">
    <property type="entry name" value="Sigma_54_int_dom_ATP-bd_2"/>
</dbReference>
<dbReference type="PANTHER" id="PTHR32071">
    <property type="entry name" value="TRANSCRIPTIONAL REGULATORY PROTEIN"/>
    <property type="match status" value="1"/>
</dbReference>
<evidence type="ECO:0000259" key="6">
    <source>
        <dbReference type="PROSITE" id="PS51096"/>
    </source>
</evidence>
<evidence type="ECO:0000256" key="2">
    <source>
        <dbReference type="ARBA" id="ARBA00022741"/>
    </source>
</evidence>
<dbReference type="InterPro" id="IPR003593">
    <property type="entry name" value="AAA+_ATPase"/>
</dbReference>
<dbReference type="InterPro" id="IPR036634">
    <property type="entry name" value="PRD_sf"/>
</dbReference>
<dbReference type="AlphaFoldDB" id="A0A2S7RXA8"/>
<dbReference type="GO" id="GO:0016740">
    <property type="term" value="F:transferase activity"/>
    <property type="evidence" value="ECO:0007669"/>
    <property type="project" value="UniProtKB-KW"/>
</dbReference>
<feature type="domain" description="Sigma-54 factor interaction" evidence="5">
    <location>
        <begin position="104"/>
        <end position="337"/>
    </location>
</feature>
<evidence type="ECO:0000313" key="8">
    <source>
        <dbReference type="EMBL" id="PQF24654.1"/>
    </source>
</evidence>
<name>A0A2S7RXA8_ENTMU</name>
<dbReference type="GO" id="GO:0016020">
    <property type="term" value="C:membrane"/>
    <property type="evidence" value="ECO:0007669"/>
    <property type="project" value="InterPro"/>
</dbReference>
<dbReference type="SUPFAM" id="SSF63520">
    <property type="entry name" value="PTS-regulatory domain, PRD"/>
    <property type="match status" value="1"/>
</dbReference>
<keyword evidence="3" id="KW-0067">ATP-binding</keyword>
<evidence type="ECO:0000256" key="3">
    <source>
        <dbReference type="ARBA" id="ARBA00022840"/>
    </source>
</evidence>
<dbReference type="PANTHER" id="PTHR32071:SF38">
    <property type="entry name" value="PSP OPERON TRANSCRIPTIONAL ACTIVATOR"/>
    <property type="match status" value="1"/>
</dbReference>
<dbReference type="InterPro" id="IPR027417">
    <property type="entry name" value="P-loop_NTPase"/>
</dbReference>
<dbReference type="PROSITE" id="PS51372">
    <property type="entry name" value="PRD_2"/>
    <property type="match status" value="1"/>
</dbReference>
<dbReference type="Gene3D" id="3.40.50.510">
    <property type="entry name" value="Phosphotransferase system, mannose-type IIA component"/>
    <property type="match status" value="1"/>
</dbReference>
<dbReference type="GO" id="GO:0003677">
    <property type="term" value="F:DNA binding"/>
    <property type="evidence" value="ECO:0007669"/>
    <property type="project" value="UniProtKB-KW"/>
</dbReference>
<comment type="caution">
    <text evidence="8">The sequence shown here is derived from an EMBL/GenBank/DDBJ whole genome shotgun (WGS) entry which is preliminary data.</text>
</comment>
<dbReference type="SMART" id="SM00382">
    <property type="entry name" value="AAA"/>
    <property type="match status" value="1"/>
</dbReference>
<evidence type="ECO:0000256" key="1">
    <source>
        <dbReference type="ARBA" id="ARBA00022679"/>
    </source>
</evidence>
<dbReference type="Gene3D" id="3.40.50.300">
    <property type="entry name" value="P-loop containing nucleotide triphosphate hydrolases"/>
    <property type="match status" value="1"/>
</dbReference>
<dbReference type="PROSITE" id="PS50045">
    <property type="entry name" value="SIGMA54_INTERACT_4"/>
    <property type="match status" value="1"/>
</dbReference>
<dbReference type="SUPFAM" id="SSF52540">
    <property type="entry name" value="P-loop containing nucleoside triphosphate hydrolases"/>
    <property type="match status" value="1"/>
</dbReference>
<dbReference type="InterPro" id="IPR036390">
    <property type="entry name" value="WH_DNA-bd_sf"/>
</dbReference>
<sequence>MNIIDEIKKIMEHYTFPEEIPELCNAQFISEQLGVKRNTASKHLNSLVNQNLLIKINSRPVLFLHKGLVEEKLGHTLSKIEFKSIDELVHNGSMDYKEVIFKEVIGYDESLVDIIDQTVSAISYPGGLPIMLFGNSGVGKSFLAEKLSEYARLSGIIAEDAPFLELNCAQYYHNPELLSSQLFGYTKGAFTGAEHDQKGIIENANGGIVFLDEVHRLSPEGQEKLFLHMDKGVYQRIGDNGPWRKSKVFYIFATTEERNNEFLSTFLRRIPITCRVPDFAERTYNDRKSIIFHLFQEESKIVNCDIIVSEATFSFLINLKTSGNIGEIKGIVKQMVAKKFSKKPNSLTINLEIMDLPREYLTRYQSKQINLLKVHKKYIFAAGEFIQREIADTDFAKARMVFFKKAELSYKNYLQGDISKVDLKQLFTSHLVEFSDQYVYNYEIEETVQFFLPELQNIFQNMAPNVFFEVKGTTIQNITAYLVKREQSGMDFEEFEPFLDKQLYEAIAGSIMKESAIVFSIFESTLDLNLSNRDRLFVLLCFFADIGNVDKQINAIILTHGYSTASSIAHVANRMIGEYIFDAIDMPFSISSKEILVKLVNYINSVNPSKGLLILVDMGSLSDIKKDIERIVSVPTIIMDNVSTTLALNAGLKITQNIDIEFLCEELKEEFTLSSQSIVPVSRNHHRILVSCNTGVGTAIKIKEMLDTLLPPELEIEVTPYETAILIKMGASRTIIDEKNILAIIGTDDPDMGTIPFISLEELFEGENGRLYSIFKEKFDDAVASKVDKAIVKNLSLDRLIDNLTILDPVKIMEQLDICFNIIETEFHQKLSTSKKISLYVHLSCMIERLVRNQPIASFPNIHDFVEQNKEPIRLIKKALKSIEQLYNVEVPIEEIGFIHNIISLM</sequence>
<dbReference type="GO" id="GO:0009401">
    <property type="term" value="P:phosphoenolpyruvate-dependent sugar phosphotransferase system"/>
    <property type="evidence" value="ECO:0007669"/>
    <property type="project" value="InterPro"/>
</dbReference>
<keyword evidence="2" id="KW-0547">Nucleotide-binding</keyword>
<dbReference type="SUPFAM" id="SSF53062">
    <property type="entry name" value="PTS system fructose IIA component-like"/>
    <property type="match status" value="1"/>
</dbReference>
<dbReference type="Proteomes" id="UP000237934">
    <property type="component" value="Unassembled WGS sequence"/>
</dbReference>
<dbReference type="SUPFAM" id="SSF46785">
    <property type="entry name" value="Winged helix' DNA-binding domain"/>
    <property type="match status" value="1"/>
</dbReference>
<dbReference type="InterPro" id="IPR004701">
    <property type="entry name" value="PTS_EIIA_man-typ"/>
</dbReference>
<dbReference type="InterPro" id="IPR002078">
    <property type="entry name" value="Sigma_54_int"/>
</dbReference>
<keyword evidence="1" id="KW-0808">Transferase</keyword>
<feature type="domain" description="PTS EIIA type-4" evidence="6">
    <location>
        <begin position="552"/>
        <end position="678"/>
    </location>
</feature>
<keyword evidence="4" id="KW-0238">DNA-binding</keyword>
<dbReference type="GO" id="GO:0006355">
    <property type="term" value="P:regulation of DNA-templated transcription"/>
    <property type="evidence" value="ECO:0007669"/>
    <property type="project" value="InterPro"/>
</dbReference>
<proteinExistence type="predicted"/>
<dbReference type="Gene3D" id="1.10.1790.10">
    <property type="entry name" value="PRD domain"/>
    <property type="match status" value="1"/>
</dbReference>
<dbReference type="Pfam" id="PF03610">
    <property type="entry name" value="EIIA-man"/>
    <property type="match status" value="1"/>
</dbReference>
<dbReference type="InterPro" id="IPR036662">
    <property type="entry name" value="PTS_EIIA_man-typ_sf"/>
</dbReference>
<dbReference type="PROSITE" id="PS00676">
    <property type="entry name" value="SIGMA54_INTERACT_2"/>
    <property type="match status" value="1"/>
</dbReference>
<accession>A0A2S7RXA8</accession>